<feature type="compositionally biased region" description="Pro residues" evidence="1">
    <location>
        <begin position="48"/>
        <end position="64"/>
    </location>
</feature>
<dbReference type="EMBL" id="BMJC01000002">
    <property type="protein sequence ID" value="GGA96303.1"/>
    <property type="molecule type" value="Genomic_DNA"/>
</dbReference>
<reference evidence="2" key="1">
    <citation type="journal article" date="2014" name="Int. J. Syst. Evol. Microbiol.">
        <title>Complete genome sequence of Corynebacterium casei LMG S-19264T (=DSM 44701T), isolated from a smear-ripened cheese.</title>
        <authorList>
            <consortium name="US DOE Joint Genome Institute (JGI-PGF)"/>
            <person name="Walter F."/>
            <person name="Albersmeier A."/>
            <person name="Kalinowski J."/>
            <person name="Ruckert C."/>
        </authorList>
    </citation>
    <scope>NUCLEOTIDE SEQUENCE</scope>
    <source>
        <strain evidence="2">CGMCC 1.15448</strain>
    </source>
</reference>
<organism evidence="2 3">
    <name type="scientific">Puia dinghuensis</name>
    <dbReference type="NCBI Taxonomy" id="1792502"/>
    <lineage>
        <taxon>Bacteria</taxon>
        <taxon>Pseudomonadati</taxon>
        <taxon>Bacteroidota</taxon>
        <taxon>Chitinophagia</taxon>
        <taxon>Chitinophagales</taxon>
        <taxon>Chitinophagaceae</taxon>
        <taxon>Puia</taxon>
    </lineage>
</organism>
<accession>A0A8J2UBX0</accession>
<name>A0A8J2UBX0_9BACT</name>
<protein>
    <submittedName>
        <fullName evidence="2">Uncharacterized protein</fullName>
    </submittedName>
</protein>
<feature type="compositionally biased region" description="Polar residues" evidence="1">
    <location>
        <begin position="86"/>
        <end position="101"/>
    </location>
</feature>
<dbReference type="AlphaFoldDB" id="A0A8J2UBX0"/>
<reference evidence="2" key="2">
    <citation type="submission" date="2020-09" db="EMBL/GenBank/DDBJ databases">
        <authorList>
            <person name="Sun Q."/>
            <person name="Zhou Y."/>
        </authorList>
    </citation>
    <scope>NUCLEOTIDE SEQUENCE</scope>
    <source>
        <strain evidence="2">CGMCC 1.15448</strain>
    </source>
</reference>
<feature type="region of interest" description="Disordered" evidence="1">
    <location>
        <begin position="26"/>
        <end position="101"/>
    </location>
</feature>
<proteinExistence type="predicted"/>
<evidence type="ECO:0000256" key="1">
    <source>
        <dbReference type="SAM" id="MobiDB-lite"/>
    </source>
</evidence>
<comment type="caution">
    <text evidence="2">The sequence shown here is derived from an EMBL/GenBank/DDBJ whole genome shotgun (WGS) entry which is preliminary data.</text>
</comment>
<gene>
    <name evidence="2" type="ORF">GCM10011511_19490</name>
</gene>
<evidence type="ECO:0000313" key="3">
    <source>
        <dbReference type="Proteomes" id="UP000607559"/>
    </source>
</evidence>
<keyword evidence="3" id="KW-1185">Reference proteome</keyword>
<dbReference type="Proteomes" id="UP000607559">
    <property type="component" value="Unassembled WGS sequence"/>
</dbReference>
<evidence type="ECO:0000313" key="2">
    <source>
        <dbReference type="EMBL" id="GGA96303.1"/>
    </source>
</evidence>
<sequence>MKAEGKLAGGAEKLIDGGTKPAAVDAGAAIDLESDTLPATRMDASSPAPAPPVNPPLPPPPPAGPLWKPGQHIVPKFTVTEKEGPRSNSDPATTDVDTPTFTGAAAVDGKASMWRYQLKGVEGKGRINFVYFTADHYPAPSPNDDSGDLSNVTKANWKDVVHDLESHKNGVAGDWAAYRRTILHERYHWNTEWQGSVKKELVKAENDIEKEGVPFAGAADASAAEKILEPKVNKIFDRGMVEARRAYNALGDSPGDPPYVAGSVGAVDLAARVKSYATAKKW</sequence>
<feature type="region of interest" description="Disordered" evidence="1">
    <location>
        <begin position="1"/>
        <end position="20"/>
    </location>
</feature>